<organism evidence="2 3">
    <name type="scientific">candidate division GN15 bacterium</name>
    <dbReference type="NCBI Taxonomy" id="2072418"/>
    <lineage>
        <taxon>Bacteria</taxon>
        <taxon>candidate division GN15</taxon>
    </lineage>
</organism>
<reference evidence="2 3" key="1">
    <citation type="journal article" date="2018" name="ISME J.">
        <title>A methanotrophic archaeon couples anaerobic oxidation of methane to Fe(III) reduction.</title>
        <authorList>
            <person name="Cai C."/>
            <person name="Leu A.O."/>
            <person name="Xie G.J."/>
            <person name="Guo J."/>
            <person name="Feng Y."/>
            <person name="Zhao J.X."/>
            <person name="Tyson G.W."/>
            <person name="Yuan Z."/>
            <person name="Hu S."/>
        </authorList>
    </citation>
    <scope>NUCLEOTIDE SEQUENCE [LARGE SCALE GENOMIC DNA]</scope>
    <source>
        <strain evidence="2">FeB_12</strain>
    </source>
</reference>
<dbReference type="NCBIfam" id="TIGR00277">
    <property type="entry name" value="HDIG"/>
    <property type="match status" value="1"/>
</dbReference>
<evidence type="ECO:0000313" key="2">
    <source>
        <dbReference type="EMBL" id="PWB75270.1"/>
    </source>
</evidence>
<dbReference type="PANTHER" id="PTHR33525">
    <property type="match status" value="1"/>
</dbReference>
<evidence type="ECO:0000313" key="3">
    <source>
        <dbReference type="Proteomes" id="UP000250918"/>
    </source>
</evidence>
<evidence type="ECO:0000259" key="1">
    <source>
        <dbReference type="PROSITE" id="PS51833"/>
    </source>
</evidence>
<proteinExistence type="predicted"/>
<gene>
    <name evidence="2" type="ORF">C3F09_02610</name>
</gene>
<dbReference type="SMART" id="SM00471">
    <property type="entry name" value="HDc"/>
    <property type="match status" value="1"/>
</dbReference>
<dbReference type="InterPro" id="IPR013976">
    <property type="entry name" value="HDOD"/>
</dbReference>
<dbReference type="InterPro" id="IPR003607">
    <property type="entry name" value="HD/PDEase_dom"/>
</dbReference>
<comment type="caution">
    <text evidence="2">The sequence shown here is derived from an EMBL/GenBank/DDBJ whole genome shotgun (WGS) entry which is preliminary data.</text>
</comment>
<dbReference type="PANTHER" id="PTHR33525:SF3">
    <property type="entry name" value="RIBONUCLEASE Y"/>
    <property type="match status" value="1"/>
</dbReference>
<dbReference type="InterPro" id="IPR006675">
    <property type="entry name" value="HDIG_dom"/>
</dbReference>
<accession>A0A855X5Y9</accession>
<dbReference type="CDD" id="cd00077">
    <property type="entry name" value="HDc"/>
    <property type="match status" value="1"/>
</dbReference>
<dbReference type="SUPFAM" id="SSF109604">
    <property type="entry name" value="HD-domain/PDEase-like"/>
    <property type="match status" value="1"/>
</dbReference>
<dbReference type="AlphaFoldDB" id="A0A855X5Y9"/>
<sequence length="291" mass="31795">MSHKDSDSVQSHDLTLDVLVRAIGELPAAPHVLARALQLTADTETDINELGHVLSADQSLSARVLRLSNSPFYGRLREVKSITEALQVLGFETVRTVTIAASTHLIYRDMADGNYARTLWRHSLCTAIAAGTLAESYKMGDKESAYIAGLLHDIGKLVLHARAPHLFEKIVLEVVTSGREFCKIESEMLNFDHSDIASLMLSGWNIPSPLVRAIHAHHRQITAETLPANRLAHVVALADDIARRLNICFPGQKPAMTTAIIGDGMPVLDDAQLQSVAGRVRAAFELEVALF</sequence>
<dbReference type="InterPro" id="IPR052340">
    <property type="entry name" value="RNase_Y/CdgJ"/>
</dbReference>
<dbReference type="Pfam" id="PF08668">
    <property type="entry name" value="HDOD"/>
    <property type="match status" value="1"/>
</dbReference>
<feature type="domain" description="HDOD" evidence="1">
    <location>
        <begin position="26"/>
        <end position="220"/>
    </location>
</feature>
<protein>
    <recommendedName>
        <fullName evidence="1">HDOD domain-containing protein</fullName>
    </recommendedName>
</protein>
<dbReference type="Gene3D" id="1.10.3210.10">
    <property type="entry name" value="Hypothetical protein af1432"/>
    <property type="match status" value="1"/>
</dbReference>
<dbReference type="EMBL" id="PQAP01000011">
    <property type="protein sequence ID" value="PWB75270.1"/>
    <property type="molecule type" value="Genomic_DNA"/>
</dbReference>
<name>A0A855X5Y9_9BACT</name>
<dbReference type="PROSITE" id="PS51833">
    <property type="entry name" value="HDOD"/>
    <property type="match status" value="1"/>
</dbReference>
<dbReference type="Proteomes" id="UP000250918">
    <property type="component" value="Unassembled WGS sequence"/>
</dbReference>